<sequence>MKKFRSFHLNVL</sequence>
<accession>A0A0A8YNX7</accession>
<reference evidence="1" key="2">
    <citation type="journal article" date="2015" name="Data Brief">
        <title>Shoot transcriptome of the giant reed, Arundo donax.</title>
        <authorList>
            <person name="Barrero R.A."/>
            <person name="Guerrero F.D."/>
            <person name="Moolhuijzen P."/>
            <person name="Goolsby J.A."/>
            <person name="Tidwell J."/>
            <person name="Bellgard S.E."/>
            <person name="Bellgard M.I."/>
        </authorList>
    </citation>
    <scope>NUCLEOTIDE SEQUENCE</scope>
    <source>
        <tissue evidence="1">Shoot tissue taken approximately 20 cm above the soil surface</tissue>
    </source>
</reference>
<protein>
    <submittedName>
        <fullName evidence="1">Uncharacterized protein</fullName>
    </submittedName>
</protein>
<dbReference type="EMBL" id="GBRH01273403">
    <property type="protein sequence ID" value="JAD24492.1"/>
    <property type="molecule type" value="Transcribed_RNA"/>
</dbReference>
<organism evidence="1">
    <name type="scientific">Arundo donax</name>
    <name type="common">Giant reed</name>
    <name type="synonym">Donax arundinaceus</name>
    <dbReference type="NCBI Taxonomy" id="35708"/>
    <lineage>
        <taxon>Eukaryota</taxon>
        <taxon>Viridiplantae</taxon>
        <taxon>Streptophyta</taxon>
        <taxon>Embryophyta</taxon>
        <taxon>Tracheophyta</taxon>
        <taxon>Spermatophyta</taxon>
        <taxon>Magnoliopsida</taxon>
        <taxon>Liliopsida</taxon>
        <taxon>Poales</taxon>
        <taxon>Poaceae</taxon>
        <taxon>PACMAD clade</taxon>
        <taxon>Arundinoideae</taxon>
        <taxon>Arundineae</taxon>
        <taxon>Arundo</taxon>
    </lineage>
</organism>
<proteinExistence type="predicted"/>
<reference evidence="1" key="1">
    <citation type="submission" date="2014-09" db="EMBL/GenBank/DDBJ databases">
        <authorList>
            <person name="Magalhaes I.L.F."/>
            <person name="Oliveira U."/>
            <person name="Santos F.R."/>
            <person name="Vidigal T.H.D.A."/>
            <person name="Brescovit A.D."/>
            <person name="Santos A.J."/>
        </authorList>
    </citation>
    <scope>NUCLEOTIDE SEQUENCE</scope>
    <source>
        <tissue evidence="1">Shoot tissue taken approximately 20 cm above the soil surface</tissue>
    </source>
</reference>
<evidence type="ECO:0000313" key="1">
    <source>
        <dbReference type="EMBL" id="JAD24492.1"/>
    </source>
</evidence>
<name>A0A0A8YNX7_ARUDO</name>